<keyword evidence="1" id="KW-0472">Membrane</keyword>
<reference evidence="2 3" key="1">
    <citation type="submission" date="2019-03" db="EMBL/GenBank/DDBJ databases">
        <title>First draft genome of Liparis tanakae, snailfish: a comprehensive survey of snailfish specific genes.</title>
        <authorList>
            <person name="Kim W."/>
            <person name="Song I."/>
            <person name="Jeong J.-H."/>
            <person name="Kim D."/>
            <person name="Kim S."/>
            <person name="Ryu S."/>
            <person name="Song J.Y."/>
            <person name="Lee S.K."/>
        </authorList>
    </citation>
    <scope>NUCLEOTIDE SEQUENCE [LARGE SCALE GENOMIC DNA]</scope>
    <source>
        <tissue evidence="2">Muscle</tissue>
    </source>
</reference>
<comment type="caution">
    <text evidence="2">The sequence shown here is derived from an EMBL/GenBank/DDBJ whole genome shotgun (WGS) entry which is preliminary data.</text>
</comment>
<keyword evidence="3" id="KW-1185">Reference proteome</keyword>
<evidence type="ECO:0000256" key="1">
    <source>
        <dbReference type="SAM" id="Phobius"/>
    </source>
</evidence>
<sequence>MVHCTVQTAVLIKAHLHYVHLSLPVVLLAAIMKGTVLICCFLSLLHLQATADRAQDSMFHAAVKCLRLDGFLKPNTVHYSVSLPPFAPLPFPSDSSPLPAPRCPYDTRHSCCHSALSQSQFIPSSWPYRDMHSPGRRGRAATHAFIHPFCIFWWPLVFI</sequence>
<keyword evidence="1" id="KW-1133">Transmembrane helix</keyword>
<dbReference type="EMBL" id="SRLO01003021">
    <property type="protein sequence ID" value="TNN31967.1"/>
    <property type="molecule type" value="Genomic_DNA"/>
</dbReference>
<dbReference type="AlphaFoldDB" id="A0A4Z2ESS4"/>
<name>A0A4Z2ESS4_9TELE</name>
<organism evidence="2 3">
    <name type="scientific">Liparis tanakae</name>
    <name type="common">Tanaka's snailfish</name>
    <dbReference type="NCBI Taxonomy" id="230148"/>
    <lineage>
        <taxon>Eukaryota</taxon>
        <taxon>Metazoa</taxon>
        <taxon>Chordata</taxon>
        <taxon>Craniata</taxon>
        <taxon>Vertebrata</taxon>
        <taxon>Euteleostomi</taxon>
        <taxon>Actinopterygii</taxon>
        <taxon>Neopterygii</taxon>
        <taxon>Teleostei</taxon>
        <taxon>Neoteleostei</taxon>
        <taxon>Acanthomorphata</taxon>
        <taxon>Eupercaria</taxon>
        <taxon>Perciformes</taxon>
        <taxon>Cottioidei</taxon>
        <taxon>Cottales</taxon>
        <taxon>Liparidae</taxon>
        <taxon>Liparis</taxon>
    </lineage>
</organism>
<evidence type="ECO:0000313" key="3">
    <source>
        <dbReference type="Proteomes" id="UP000314294"/>
    </source>
</evidence>
<evidence type="ECO:0000313" key="2">
    <source>
        <dbReference type="EMBL" id="TNN31967.1"/>
    </source>
</evidence>
<keyword evidence="1" id="KW-0812">Transmembrane</keyword>
<gene>
    <name evidence="2" type="ORF">EYF80_057874</name>
</gene>
<accession>A0A4Z2ESS4</accession>
<proteinExistence type="predicted"/>
<feature type="transmembrane region" description="Helical" evidence="1">
    <location>
        <begin position="21"/>
        <end position="45"/>
    </location>
</feature>
<dbReference type="Proteomes" id="UP000314294">
    <property type="component" value="Unassembled WGS sequence"/>
</dbReference>
<protein>
    <submittedName>
        <fullName evidence="2">Uncharacterized protein</fullName>
    </submittedName>
</protein>